<evidence type="ECO:0000313" key="2">
    <source>
        <dbReference type="EMBL" id="KAE8674734.1"/>
    </source>
</evidence>
<comment type="caution">
    <text evidence="2">The sequence shown here is derived from an EMBL/GenBank/DDBJ whole genome shotgun (WGS) entry which is preliminary data.</text>
</comment>
<sequence>MKIQWNGEYTPDFKPQRGHKVSKRKTHIYFSPNTITETKTSIISYLGFQEVDHMGKYLDVSVLHSRMKVTDFDFIFDKFRGKLNGWAVRTLLLAGHVTLAKSVLSAIPTYFIQVMSFPKRVYDEIESETRRFIWGSEPSRRKISLVNWPTVCTPIDRGGLGLIRPLKQNKAFLMKLGNGDTINFWNDEWVPHLGPLYGYARADTHVHPTQKLHNFIDEQNHWDVEALSQVLVPAVIPHMLNIQPPEATNISDALNIWSIAAPQRVRMFIWLAYKEKIMTNYERGRRMLTNDCSYATCGATMESVIHVLHDYPPSQNLWLRVVPHSAYGSFFIIDLQSWITQNIQKQQPVSDGDPSWSSFYGSIWHIWKQMNDYVFKDVTYKTDSTIHSSYNWAKCYANMATLDGRGSIGGVIRTLMENELQIQFDCSRAVKLVGESRSIDNHIPLLRAILKLRQSGYWLTKIQWISRNGNKITDRMAKLASRQHYNLESLTTADGPSGTSIIAQSFHASTRGQSPSSSAAITDPPVPLRMLARRSPIQRVSRRYRTTRLWIGSPSQESSDLILGIKGTASFVGSGNFNLWSESRIRVLGEDLASFGMKVNLRLSVLSLVMKMWKQPLLQHELKEIHVAGKRLKIPAGVFEGTREGMEQSWTAEQQILLHLGML</sequence>
<dbReference type="PANTHER" id="PTHR33116:SF86">
    <property type="entry name" value="REVERSE TRANSCRIPTASE DOMAIN-CONTAINING PROTEIN"/>
    <property type="match status" value="1"/>
</dbReference>
<dbReference type="EMBL" id="VEPZ02001411">
    <property type="protein sequence ID" value="KAE8674734.1"/>
    <property type="molecule type" value="Genomic_DNA"/>
</dbReference>
<gene>
    <name evidence="2" type="ORF">F3Y22_tig00111719pilonHSYRG00029</name>
</gene>
<proteinExistence type="predicted"/>
<protein>
    <recommendedName>
        <fullName evidence="1">Reverse transcriptase zinc-binding domain-containing protein</fullName>
    </recommendedName>
</protein>
<dbReference type="Proteomes" id="UP000436088">
    <property type="component" value="Unassembled WGS sequence"/>
</dbReference>
<name>A0A6A2YI25_HIBSY</name>
<keyword evidence="3" id="KW-1185">Reference proteome</keyword>
<feature type="domain" description="Reverse transcriptase zinc-binding" evidence="1">
    <location>
        <begin position="249"/>
        <end position="318"/>
    </location>
</feature>
<evidence type="ECO:0000259" key="1">
    <source>
        <dbReference type="Pfam" id="PF13966"/>
    </source>
</evidence>
<accession>A0A6A2YI25</accession>
<organism evidence="2 3">
    <name type="scientific">Hibiscus syriacus</name>
    <name type="common">Rose of Sharon</name>
    <dbReference type="NCBI Taxonomy" id="106335"/>
    <lineage>
        <taxon>Eukaryota</taxon>
        <taxon>Viridiplantae</taxon>
        <taxon>Streptophyta</taxon>
        <taxon>Embryophyta</taxon>
        <taxon>Tracheophyta</taxon>
        <taxon>Spermatophyta</taxon>
        <taxon>Magnoliopsida</taxon>
        <taxon>eudicotyledons</taxon>
        <taxon>Gunneridae</taxon>
        <taxon>Pentapetalae</taxon>
        <taxon>rosids</taxon>
        <taxon>malvids</taxon>
        <taxon>Malvales</taxon>
        <taxon>Malvaceae</taxon>
        <taxon>Malvoideae</taxon>
        <taxon>Hibiscus</taxon>
    </lineage>
</organism>
<reference evidence="2" key="1">
    <citation type="submission" date="2019-09" db="EMBL/GenBank/DDBJ databases">
        <title>Draft genome information of white flower Hibiscus syriacus.</title>
        <authorList>
            <person name="Kim Y.-M."/>
        </authorList>
    </citation>
    <scope>NUCLEOTIDE SEQUENCE [LARGE SCALE GENOMIC DNA]</scope>
    <source>
        <strain evidence="2">YM2019G1</strain>
    </source>
</reference>
<dbReference type="InterPro" id="IPR026960">
    <property type="entry name" value="RVT-Znf"/>
</dbReference>
<dbReference type="Pfam" id="PF13966">
    <property type="entry name" value="zf-RVT"/>
    <property type="match status" value="1"/>
</dbReference>
<evidence type="ECO:0000313" key="3">
    <source>
        <dbReference type="Proteomes" id="UP000436088"/>
    </source>
</evidence>
<dbReference type="AlphaFoldDB" id="A0A6A2YI25"/>
<dbReference type="PANTHER" id="PTHR33116">
    <property type="entry name" value="REVERSE TRANSCRIPTASE ZINC-BINDING DOMAIN-CONTAINING PROTEIN-RELATED-RELATED"/>
    <property type="match status" value="1"/>
</dbReference>